<dbReference type="GO" id="GO:0016616">
    <property type="term" value="F:oxidoreductase activity, acting on the CH-OH group of donors, NAD or NADP as acceptor"/>
    <property type="evidence" value="ECO:0007669"/>
    <property type="project" value="InterPro"/>
</dbReference>
<dbReference type="PRINTS" id="PR00072">
    <property type="entry name" value="MALOXRDTASE"/>
</dbReference>
<dbReference type="InterPro" id="IPR036291">
    <property type="entry name" value="NAD(P)-bd_dom_sf"/>
</dbReference>
<dbReference type="GO" id="GO:0051287">
    <property type="term" value="F:NAD binding"/>
    <property type="evidence" value="ECO:0007669"/>
    <property type="project" value="InterPro"/>
</dbReference>
<comment type="catalytic activity">
    <reaction evidence="9">
        <text>(S)-malate + H(+) = (S)-lactate + CO2</text>
        <dbReference type="Rhea" id="RHEA:46276"/>
        <dbReference type="ChEBI" id="CHEBI:15378"/>
        <dbReference type="ChEBI" id="CHEBI:15589"/>
        <dbReference type="ChEBI" id="CHEBI:16526"/>
        <dbReference type="ChEBI" id="CHEBI:16651"/>
        <dbReference type="EC" id="4.1.1.101"/>
    </reaction>
</comment>
<dbReference type="InterPro" id="IPR046346">
    <property type="entry name" value="Aminoacid_DH-like_N_sf"/>
</dbReference>
<dbReference type="SMART" id="SM01274">
    <property type="entry name" value="malic"/>
    <property type="match status" value="1"/>
</dbReference>
<dbReference type="RefSeq" id="WP_003447492.1">
    <property type="nucleotide sequence ID" value="NZ_ANZB01000015.1"/>
</dbReference>
<evidence type="ECO:0000313" key="21">
    <source>
        <dbReference type="Proteomes" id="UP000030905"/>
    </source>
</evidence>
<dbReference type="KEGG" id="cpat:CLPA_c25100"/>
<dbReference type="PANTHER" id="PTHR23406:SF34">
    <property type="entry name" value="NAD-DEPENDENT MALIC ENZYME, MITOCHONDRIAL"/>
    <property type="match status" value="1"/>
</dbReference>
<feature type="binding site" evidence="14">
    <location>
        <position position="272"/>
    </location>
    <ligand>
        <name>a divalent metal cation</name>
        <dbReference type="ChEBI" id="CHEBI:60240"/>
    </ligand>
</feature>
<evidence type="ECO:0000256" key="10">
    <source>
        <dbReference type="ARBA" id="ARBA00066983"/>
    </source>
</evidence>
<dbReference type="InterPro" id="IPR001891">
    <property type="entry name" value="Malic_OxRdtase"/>
</dbReference>
<dbReference type="InterPro" id="IPR012301">
    <property type="entry name" value="Malic_N_dom"/>
</dbReference>
<dbReference type="Gene3D" id="3.40.50.720">
    <property type="entry name" value="NAD(P)-binding Rossmann-like Domain"/>
    <property type="match status" value="1"/>
</dbReference>
<keyword evidence="5 14" id="KW-0479">Metal-binding</keyword>
<evidence type="ECO:0000256" key="7">
    <source>
        <dbReference type="ARBA" id="ARBA00023211"/>
    </source>
</evidence>
<dbReference type="EC" id="4.1.1.101" evidence="10"/>
<comment type="cofactor">
    <cofactor evidence="1">
        <name>NAD(+)</name>
        <dbReference type="ChEBI" id="CHEBI:57540"/>
    </cofactor>
</comment>
<dbReference type="SUPFAM" id="SSF53223">
    <property type="entry name" value="Aminoacid dehydrogenase-like, N-terminal domain"/>
    <property type="match status" value="1"/>
</dbReference>
<comment type="cofactor">
    <cofactor evidence="14">
        <name>Mg(2+)</name>
        <dbReference type="ChEBI" id="CHEBI:18420"/>
    </cofactor>
    <cofactor evidence="14">
        <name>Mn(2+)</name>
        <dbReference type="ChEBI" id="CHEBI:29035"/>
    </cofactor>
    <text evidence="14">Divalent metal cations. Prefers magnesium or manganese.</text>
</comment>
<dbReference type="Proteomes" id="UP000028042">
    <property type="component" value="Unassembled WGS sequence"/>
</dbReference>
<evidence type="ECO:0000256" key="8">
    <source>
        <dbReference type="ARBA" id="ARBA00023239"/>
    </source>
</evidence>
<dbReference type="GeneID" id="93074645"/>
<dbReference type="InterPro" id="IPR037062">
    <property type="entry name" value="Malic_N_dom_sf"/>
</dbReference>
<dbReference type="KEGG" id="cpae:CPAST_c25100"/>
<reference evidence="19 20" key="3">
    <citation type="journal article" name="Genome Announc.">
        <title>Improved Draft Genome Sequence of Clostridium pasteurianum Strain ATCC 6013 (DSM 525) Using a Hybrid Next-Generation Sequencing Approach.</title>
        <authorList>
            <person name="Pyne M.E."/>
            <person name="Utturkar S."/>
            <person name="Brown S.D."/>
            <person name="Moo-Young M."/>
            <person name="Chung D.A."/>
            <person name="Chou C.P."/>
        </authorList>
    </citation>
    <scope>NUCLEOTIDE SEQUENCE [LARGE SCALE GENOMIC DNA]</scope>
    <source>
        <strain evidence="19 20">ATCC 6013</strain>
    </source>
</reference>
<dbReference type="SUPFAM" id="SSF51735">
    <property type="entry name" value="NAD(P)-binding Rossmann-fold domains"/>
    <property type="match status" value="1"/>
</dbReference>
<dbReference type="AlphaFoldDB" id="A0A0H3J4Z3"/>
<dbReference type="GO" id="GO:0043464">
    <property type="term" value="P:malolactic fermentation"/>
    <property type="evidence" value="ECO:0007669"/>
    <property type="project" value="UniProtKB-ARBA"/>
</dbReference>
<evidence type="ECO:0000256" key="5">
    <source>
        <dbReference type="ARBA" id="ARBA00022723"/>
    </source>
</evidence>
<dbReference type="GO" id="GO:0005829">
    <property type="term" value="C:cytosol"/>
    <property type="evidence" value="ECO:0007669"/>
    <property type="project" value="TreeGrafter"/>
</dbReference>
<evidence type="ECO:0000256" key="15">
    <source>
        <dbReference type="RuleBase" id="RU003427"/>
    </source>
</evidence>
<evidence type="ECO:0000259" key="17">
    <source>
        <dbReference type="SMART" id="SM01274"/>
    </source>
</evidence>
<evidence type="ECO:0000256" key="9">
    <source>
        <dbReference type="ARBA" id="ARBA00051739"/>
    </source>
</evidence>
<evidence type="ECO:0000259" key="16">
    <source>
        <dbReference type="SMART" id="SM00919"/>
    </source>
</evidence>
<sequence>MSILTKKNTIHTKLKGRELLNNPFLNKGTAFSKEERKKLGLEGLLPIQVETIEKQEKRCYKQFKVKPDNFSKHLFLMDLYDINRTLFYKVVTSHIKEMLPIIYTPTIGTGVKKYCEEFKSPMDSFYLSIDDRENMDKAFDNLSLNEDDIEVMVITDSQGILGIGDWGVNGIDISIGKLAVYTAAAGVDPSKVLPVVLDVGTDNKELLESEFYFGTPHERIQGSKYYDFIDQFVKTALKKFPKVLIHWEDFGRENAHKVLEKYKDNILTFNDDIQGTGAMIVSAVMSMSKASDTPLKEQRIVIFGAGTAGIGIANQISAAMEREGLSKEEARNRFWCIDRYGLLIEDMNTVIDFQKPYARKRSEFLEFKDKNVELLDVVKIVKPTMLIGCSGVSGAFKEEVIREMAKGVERPAIMPISNPTNLAEAVPKDLIEWTEGRGLVVTGSPFEPVEYKGTTYKIGQANNALLFPGLGFGAMIAKPKYISERLLEASSKAVAEFVDLSEKGAPLLPEVEKLHQVSQAVAVKVIEAALEEEINTVEIKDVKKAVSDATWYPEYKDVLPED</sequence>
<feature type="domain" description="Malic enzyme N-terminal" evidence="17">
    <location>
        <begin position="80"/>
        <end position="263"/>
    </location>
</feature>
<proteinExistence type="inferred from homology"/>
<keyword evidence="6" id="KW-0520">NAD</keyword>
<keyword evidence="18" id="KW-0560">Oxidoreductase</keyword>
<dbReference type="Pfam" id="PF00390">
    <property type="entry name" value="malic"/>
    <property type="match status" value="1"/>
</dbReference>
<dbReference type="GO" id="GO:0006108">
    <property type="term" value="P:malate metabolic process"/>
    <property type="evidence" value="ECO:0007669"/>
    <property type="project" value="TreeGrafter"/>
</dbReference>
<feature type="active site" description="Proton acceptor" evidence="12">
    <location>
        <position position="177"/>
    </location>
</feature>
<dbReference type="FunFam" id="3.40.50.10380:FF:000001">
    <property type="entry name" value="NAD-dependent malic enzyme"/>
    <property type="match status" value="1"/>
</dbReference>
<dbReference type="PIRSF" id="PIRSF000106">
    <property type="entry name" value="ME"/>
    <property type="match status" value="1"/>
</dbReference>
<dbReference type="CDD" id="cd05312">
    <property type="entry name" value="NAD_bind_1_malic_enz"/>
    <property type="match status" value="1"/>
</dbReference>
<evidence type="ECO:0000313" key="18">
    <source>
        <dbReference type="EMBL" id="AJA52567.1"/>
    </source>
</evidence>
<dbReference type="InterPro" id="IPR012302">
    <property type="entry name" value="Malic_NAD-bd"/>
</dbReference>
<feature type="active site" description="Proton donor" evidence="12">
    <location>
        <position position="103"/>
    </location>
</feature>
<dbReference type="Proteomes" id="UP000030905">
    <property type="component" value="Chromosome"/>
</dbReference>
<dbReference type="eggNOG" id="COG0281">
    <property type="taxonomic scope" value="Bacteria"/>
</dbReference>
<dbReference type="SMART" id="SM00919">
    <property type="entry name" value="Malic_M"/>
    <property type="match status" value="1"/>
</dbReference>
<evidence type="ECO:0000256" key="3">
    <source>
        <dbReference type="ARBA" id="ARBA00008785"/>
    </source>
</evidence>
<feature type="binding site" evidence="13">
    <location>
        <position position="418"/>
    </location>
    <ligand>
        <name>(S)-malate</name>
        <dbReference type="ChEBI" id="CHEBI:15589"/>
    </ligand>
</feature>
<comment type="similarity">
    <text evidence="3 15">Belongs to the malic enzymes family.</text>
</comment>
<evidence type="ECO:0000256" key="6">
    <source>
        <dbReference type="ARBA" id="ARBA00023027"/>
    </source>
</evidence>
<dbReference type="GO" id="GO:0004470">
    <property type="term" value="F:malic enzyme activity"/>
    <property type="evidence" value="ECO:0007669"/>
    <property type="project" value="InterPro"/>
</dbReference>
<protein>
    <recommendedName>
        <fullName evidence="11">Malolactic enzyme</fullName>
        <ecNumber evidence="10">4.1.1.101</ecNumber>
    </recommendedName>
</protein>
<dbReference type="Pfam" id="PF03949">
    <property type="entry name" value="Malic_M"/>
    <property type="match status" value="1"/>
</dbReference>
<evidence type="ECO:0000313" key="19">
    <source>
        <dbReference type="EMBL" id="KRU11423.1"/>
    </source>
</evidence>
<dbReference type="PATRIC" id="fig|1262449.3.peg.3527"/>
<feature type="binding site" evidence="14">
    <location>
        <position position="248"/>
    </location>
    <ligand>
        <name>a divalent metal cation</name>
        <dbReference type="ChEBI" id="CHEBI:60240"/>
    </ligand>
</feature>
<gene>
    <name evidence="18" type="primary">malS</name>
    <name evidence="18" type="ORF">CLPA_c25100</name>
    <name evidence="19" type="ORF">CP6013_00670</name>
</gene>
<dbReference type="GO" id="GO:0043883">
    <property type="term" value="F:malolactic enzyme activity"/>
    <property type="evidence" value="ECO:0007669"/>
    <property type="project" value="UniProtKB-EC"/>
</dbReference>
<evidence type="ECO:0000256" key="1">
    <source>
        <dbReference type="ARBA" id="ARBA00001911"/>
    </source>
</evidence>
<dbReference type="GO" id="GO:0030145">
    <property type="term" value="F:manganese ion binding"/>
    <property type="evidence" value="ECO:0007669"/>
    <property type="project" value="UniProtKB-ARBA"/>
</dbReference>
<keyword evidence="7" id="KW-0464">Manganese</keyword>
<comment type="subunit">
    <text evidence="4">Homodimer.</text>
</comment>
<keyword evidence="8" id="KW-0456">Lyase</keyword>
<dbReference type="Gene3D" id="3.40.50.10380">
    <property type="entry name" value="Malic enzyme, N-terminal domain"/>
    <property type="match status" value="1"/>
</dbReference>
<feature type="domain" description="Malic enzyme NAD-binding" evidence="16">
    <location>
        <begin position="273"/>
        <end position="530"/>
    </location>
</feature>
<dbReference type="FunFam" id="3.40.50.720:FF:000182">
    <property type="entry name" value="NAD-dependent malic enzyme"/>
    <property type="match status" value="1"/>
</dbReference>
<reference evidence="18 21" key="1">
    <citation type="journal article" date="2015" name="Genome Announc.">
        <title>Complete Genome Sequence of the Nitrogen-Fixing and Solvent-Producing Clostridium pasteurianum DSM 525.</title>
        <authorList>
            <person name="Poehlein A."/>
            <person name="Grosse-Honebrink A."/>
            <person name="Zhang Y."/>
            <person name="Minton N.P."/>
            <person name="Daniel R."/>
        </authorList>
    </citation>
    <scope>NUCLEOTIDE SEQUENCE [LARGE SCALE GENOMIC DNA]</scope>
    <source>
        <strain evidence="18">DSM 525</strain>
        <strain evidence="21">DSM 525 / ATCC 6013</strain>
    </source>
</reference>
<comment type="cofactor">
    <cofactor evidence="2">
        <name>Mn(2+)</name>
        <dbReference type="ChEBI" id="CHEBI:29035"/>
    </cofactor>
</comment>
<feature type="binding site" evidence="13">
    <location>
        <position position="462"/>
    </location>
    <ligand>
        <name>(S)-malate</name>
        <dbReference type="ChEBI" id="CHEBI:15589"/>
    </ligand>
</feature>
<name>A0A0H3J4Z3_CLOPA</name>
<evidence type="ECO:0000313" key="20">
    <source>
        <dbReference type="Proteomes" id="UP000028042"/>
    </source>
</evidence>
<evidence type="ECO:0000256" key="14">
    <source>
        <dbReference type="PIRSR" id="PIRSR000106-3"/>
    </source>
</evidence>
<keyword evidence="21" id="KW-1185">Reference proteome</keyword>
<organism evidence="18 21">
    <name type="scientific">Clostridium pasteurianum DSM 525 = ATCC 6013</name>
    <dbReference type="NCBI Taxonomy" id="1262449"/>
    <lineage>
        <taxon>Bacteria</taxon>
        <taxon>Bacillati</taxon>
        <taxon>Bacillota</taxon>
        <taxon>Clostridia</taxon>
        <taxon>Eubacteriales</taxon>
        <taxon>Clostridiaceae</taxon>
        <taxon>Clostridium</taxon>
    </lineage>
</organism>
<accession>A0A0H3J4Z3</accession>
<dbReference type="EMBL" id="JPGY02000001">
    <property type="protein sequence ID" value="KRU11423.1"/>
    <property type="molecule type" value="Genomic_DNA"/>
</dbReference>
<evidence type="ECO:0000256" key="11">
    <source>
        <dbReference type="ARBA" id="ARBA00074565"/>
    </source>
</evidence>
<dbReference type="PANTHER" id="PTHR23406">
    <property type="entry name" value="MALIC ENZYME-RELATED"/>
    <property type="match status" value="1"/>
</dbReference>
<reference evidence="19" key="2">
    <citation type="submission" date="2015-10" db="EMBL/GenBank/DDBJ databases">
        <title>Improved Draft Genome Sequence of Clostridium pasteurianum Strain ATCC 6013 (DSM 525) Using a Hybrid Next-Generation Sequencing Approach.</title>
        <authorList>
            <person name="Pyne M.E."/>
            <person name="Utturkar S.M."/>
            <person name="Brown S.D."/>
            <person name="Moo-Young M."/>
            <person name="Chung D.A."/>
            <person name="Chou P.C."/>
        </authorList>
    </citation>
    <scope>NUCLEOTIDE SEQUENCE</scope>
    <source>
        <strain evidence="19">ATCC 6013</strain>
    </source>
</reference>
<evidence type="ECO:0000256" key="2">
    <source>
        <dbReference type="ARBA" id="ARBA00001936"/>
    </source>
</evidence>
<feature type="binding site" evidence="14">
    <location>
        <position position="249"/>
    </location>
    <ligand>
        <name>a divalent metal cation</name>
        <dbReference type="ChEBI" id="CHEBI:60240"/>
    </ligand>
</feature>
<evidence type="ECO:0000256" key="13">
    <source>
        <dbReference type="PIRSR" id="PIRSR000106-2"/>
    </source>
</evidence>
<evidence type="ECO:0000256" key="12">
    <source>
        <dbReference type="PIRSR" id="PIRSR000106-1"/>
    </source>
</evidence>
<evidence type="ECO:0000256" key="4">
    <source>
        <dbReference type="ARBA" id="ARBA00011738"/>
    </source>
</evidence>
<dbReference type="EMBL" id="CP009268">
    <property type="protein sequence ID" value="AJA52567.1"/>
    <property type="molecule type" value="Genomic_DNA"/>
</dbReference>
<dbReference type="NCBIfam" id="NF010052">
    <property type="entry name" value="PRK13529.1"/>
    <property type="match status" value="1"/>
</dbReference>